<proteinExistence type="inferred from homology"/>
<name>A0A419DAS4_9BACT</name>
<comment type="similarity">
    <text evidence="2 5">Belongs to the DegT/DnrJ/EryC1 family.</text>
</comment>
<dbReference type="InterPro" id="IPR000653">
    <property type="entry name" value="DegT/StrS_aminotransferase"/>
</dbReference>
<dbReference type="InterPro" id="IPR015424">
    <property type="entry name" value="PyrdxlP-dep_Trfase"/>
</dbReference>
<dbReference type="InterPro" id="IPR015422">
    <property type="entry name" value="PyrdxlP-dep_Trfase_small"/>
</dbReference>
<dbReference type="InterPro" id="IPR015421">
    <property type="entry name" value="PyrdxlP-dep_Trfase_major"/>
</dbReference>
<dbReference type="Gene3D" id="3.90.1150.10">
    <property type="entry name" value="Aspartate Aminotransferase, domain 1"/>
    <property type="match status" value="1"/>
</dbReference>
<dbReference type="SUPFAM" id="SSF53383">
    <property type="entry name" value="PLP-dependent transferases"/>
    <property type="match status" value="1"/>
</dbReference>
<accession>A0A419DAS4</accession>
<protein>
    <submittedName>
        <fullName evidence="6">DegT/DnrJ/EryC1/StrS family aminotransferase</fullName>
    </submittedName>
</protein>
<organism evidence="6 7">
    <name type="scientific">candidate division WS5 bacterium</name>
    <dbReference type="NCBI Taxonomy" id="2093353"/>
    <lineage>
        <taxon>Bacteria</taxon>
        <taxon>candidate division WS5</taxon>
    </lineage>
</organism>
<dbReference type="Gene3D" id="3.40.640.10">
    <property type="entry name" value="Type I PLP-dependent aspartate aminotransferase-like (Major domain)"/>
    <property type="match status" value="1"/>
</dbReference>
<dbReference type="GO" id="GO:0000271">
    <property type="term" value="P:polysaccharide biosynthetic process"/>
    <property type="evidence" value="ECO:0007669"/>
    <property type="project" value="TreeGrafter"/>
</dbReference>
<sequence length="367" mass="40733">MKVPFLDLKAQYDTIKDEIDEAIQKVIQSCAFAGGPFVEKFENEFSEFCKCEYTAGVGNGTDALWLALLGLGVGNGDEVITVPNTFIATAEAISYCSAKPVFIDVDEKTYTMNPDLIESAITSKTKAIIPVHLFGQTADMDPIMEIAKKHNLFVIEDACQAHGAEYKGKRAGSIGDAGCFSFYPGKNLGAFGEAGAVITNNKKLYDAIKVIRDHGQQKKYYHSVVGWNARMDGIQGAILSVKLKGLAKRNDVRRKNARQYDELLGGMENIVIPVEAEYAKHVYHIYAIRCKSRDRLMKTLEEKDIHCGIHYPVPVHLQDAYRFLGYQEGRLPAAEQAAKEFLSLPMFPELSGEQIGYVCDQLKKINV</sequence>
<evidence type="ECO:0000256" key="2">
    <source>
        <dbReference type="ARBA" id="ARBA00037999"/>
    </source>
</evidence>
<dbReference type="EMBL" id="QZJW01000051">
    <property type="protein sequence ID" value="RJO60193.1"/>
    <property type="molecule type" value="Genomic_DNA"/>
</dbReference>
<dbReference type="PANTHER" id="PTHR30244">
    <property type="entry name" value="TRANSAMINASE"/>
    <property type="match status" value="1"/>
</dbReference>
<evidence type="ECO:0000256" key="1">
    <source>
        <dbReference type="ARBA" id="ARBA00022898"/>
    </source>
</evidence>
<evidence type="ECO:0000313" key="6">
    <source>
        <dbReference type="EMBL" id="RJO60193.1"/>
    </source>
</evidence>
<evidence type="ECO:0000313" key="7">
    <source>
        <dbReference type="Proteomes" id="UP000285655"/>
    </source>
</evidence>
<evidence type="ECO:0000256" key="5">
    <source>
        <dbReference type="RuleBase" id="RU004508"/>
    </source>
</evidence>
<dbReference type="GO" id="GO:0008483">
    <property type="term" value="F:transaminase activity"/>
    <property type="evidence" value="ECO:0007669"/>
    <property type="project" value="UniProtKB-KW"/>
</dbReference>
<gene>
    <name evidence="6" type="ORF">C4544_05895</name>
</gene>
<feature type="modified residue" description="N6-(pyridoxal phosphate)lysine" evidence="4">
    <location>
        <position position="186"/>
    </location>
</feature>
<dbReference type="Pfam" id="PF01041">
    <property type="entry name" value="DegT_DnrJ_EryC1"/>
    <property type="match status" value="1"/>
</dbReference>
<reference evidence="6 7" key="1">
    <citation type="journal article" date="2017" name="ISME J.">
        <title>Energy and carbon metabolisms in a deep terrestrial subsurface fluid microbial community.</title>
        <authorList>
            <person name="Momper L."/>
            <person name="Jungbluth S.P."/>
            <person name="Lee M.D."/>
            <person name="Amend J.P."/>
        </authorList>
    </citation>
    <scope>NUCLEOTIDE SEQUENCE [LARGE SCALE GENOMIC DNA]</scope>
    <source>
        <strain evidence="6">SURF_29</strain>
    </source>
</reference>
<keyword evidence="6" id="KW-0032">Aminotransferase</keyword>
<dbReference type="GO" id="GO:0030170">
    <property type="term" value="F:pyridoxal phosphate binding"/>
    <property type="evidence" value="ECO:0007669"/>
    <property type="project" value="UniProtKB-ARBA"/>
</dbReference>
<dbReference type="PIRSF" id="PIRSF000390">
    <property type="entry name" value="PLP_StrS"/>
    <property type="match status" value="1"/>
</dbReference>
<dbReference type="PANTHER" id="PTHR30244:SF36">
    <property type="entry name" value="3-OXO-GLUCOSE-6-PHOSPHATE:GLUTAMATE AMINOTRANSFERASE"/>
    <property type="match status" value="1"/>
</dbReference>
<dbReference type="Proteomes" id="UP000285655">
    <property type="component" value="Unassembled WGS sequence"/>
</dbReference>
<evidence type="ECO:0000256" key="3">
    <source>
        <dbReference type="PIRSR" id="PIRSR000390-1"/>
    </source>
</evidence>
<keyword evidence="1 4" id="KW-0663">Pyridoxal phosphate</keyword>
<dbReference type="AlphaFoldDB" id="A0A419DAS4"/>
<feature type="active site" description="Proton acceptor" evidence="3">
    <location>
        <position position="186"/>
    </location>
</feature>
<dbReference type="CDD" id="cd00616">
    <property type="entry name" value="AHBA_syn"/>
    <property type="match status" value="1"/>
</dbReference>
<keyword evidence="6" id="KW-0808">Transferase</keyword>
<dbReference type="FunFam" id="3.40.640.10:FF:000089">
    <property type="entry name" value="Aminotransferase, DegT/DnrJ/EryC1/StrS family"/>
    <property type="match status" value="1"/>
</dbReference>
<evidence type="ECO:0000256" key="4">
    <source>
        <dbReference type="PIRSR" id="PIRSR000390-2"/>
    </source>
</evidence>
<comment type="caution">
    <text evidence="6">The sequence shown here is derived from an EMBL/GenBank/DDBJ whole genome shotgun (WGS) entry which is preliminary data.</text>
</comment>